<evidence type="ECO:0000313" key="2">
    <source>
        <dbReference type="Proteomes" id="UP000184699"/>
    </source>
</evidence>
<dbReference type="PANTHER" id="PTHR43649">
    <property type="entry name" value="ARABINOSE-BINDING PROTEIN-RELATED"/>
    <property type="match status" value="1"/>
</dbReference>
<dbReference type="Proteomes" id="UP000184699">
    <property type="component" value="Unassembled WGS sequence"/>
</dbReference>
<sequence>MLSDDGPSASTSAFTFKGDSVKKTALRSAGLAGAVAVGLALTACSSGGGATADGPVEIDFWGWAPGYADAVSAYNASQDEVKVNYEEVAPGAKGGYEKMLNAVTAGNAPCLGQVGYETLTSFAAQGALEDVSDVAADDEGDFSAATWSAMSVGDAVYGVPVDQGPMALFYNTEVFDSLGLAVPTTWDEYQAAAQKIHAADPSKYISATYLNYDYAGFDWQAQAPWFGVDGDSWKVSIDSPEGEQVSSYWQGMVDEGLLSPAPMWDQSWYTGLGDGSIATHVGAVWIAGILKGSAPDGAGKWAVAPMPQWNAGDEVTGNVGGSGTAVLKGCENPEAAWDFAHFMSTDADTFSALIESAGFYPAATELLSLPVLSEGDDYFGGQNIYEVFTESSEHVADGWVWGPNMPETVGFLDDGLSAAWAGTGTIADALATTQQKTVDALEAQGLSVSE</sequence>
<dbReference type="CDD" id="cd13585">
    <property type="entry name" value="PBP2_TMBP_like"/>
    <property type="match status" value="1"/>
</dbReference>
<dbReference type="Pfam" id="PF01547">
    <property type="entry name" value="SBP_bac_1"/>
    <property type="match status" value="1"/>
</dbReference>
<protein>
    <submittedName>
        <fullName evidence="1">Carbohydrate ABC transporter substrate-binding protein, CUT1 family</fullName>
    </submittedName>
</protein>
<keyword evidence="2" id="KW-1185">Reference proteome</keyword>
<gene>
    <name evidence="1" type="ORF">SAMN05443544_2998</name>
</gene>
<proteinExistence type="predicted"/>
<dbReference type="EMBL" id="FSRJ01000004">
    <property type="protein sequence ID" value="SIO16347.1"/>
    <property type="molecule type" value="Genomic_DNA"/>
</dbReference>
<reference evidence="2" key="1">
    <citation type="submission" date="2016-11" db="EMBL/GenBank/DDBJ databases">
        <authorList>
            <person name="Varghese N."/>
            <person name="Submissions S."/>
        </authorList>
    </citation>
    <scope>NUCLEOTIDE SEQUENCE [LARGE SCALE GENOMIC DNA]</scope>
    <source>
        <strain evidence="2">DSM 8595</strain>
    </source>
</reference>
<dbReference type="OrthoDB" id="2515046at2"/>
<name>A0A1N6H9J4_9MICO</name>
<dbReference type="InterPro" id="IPR006059">
    <property type="entry name" value="SBP"/>
</dbReference>
<dbReference type="SUPFAM" id="SSF53850">
    <property type="entry name" value="Periplasmic binding protein-like II"/>
    <property type="match status" value="1"/>
</dbReference>
<dbReference type="Gene3D" id="3.40.190.10">
    <property type="entry name" value="Periplasmic binding protein-like II"/>
    <property type="match status" value="1"/>
</dbReference>
<dbReference type="PANTHER" id="PTHR43649:SF12">
    <property type="entry name" value="DIACETYLCHITOBIOSE BINDING PROTEIN DASA"/>
    <property type="match status" value="1"/>
</dbReference>
<accession>A0A1N6H9J4</accession>
<dbReference type="InterPro" id="IPR050490">
    <property type="entry name" value="Bact_solute-bd_prot1"/>
</dbReference>
<dbReference type="AlphaFoldDB" id="A0A1N6H9J4"/>
<organism evidence="1 2">
    <name type="scientific">Agromyces cerinus subsp. cerinus</name>
    <dbReference type="NCBI Taxonomy" id="232089"/>
    <lineage>
        <taxon>Bacteria</taxon>
        <taxon>Bacillati</taxon>
        <taxon>Actinomycetota</taxon>
        <taxon>Actinomycetes</taxon>
        <taxon>Micrococcales</taxon>
        <taxon>Microbacteriaceae</taxon>
        <taxon>Agromyces</taxon>
    </lineage>
</organism>
<dbReference type="STRING" id="232089.SAMN05443544_2998"/>
<evidence type="ECO:0000313" key="1">
    <source>
        <dbReference type="EMBL" id="SIO16347.1"/>
    </source>
</evidence>